<keyword evidence="1" id="KW-0808">Transferase</keyword>
<dbReference type="GO" id="GO:0008168">
    <property type="term" value="F:methyltransferase activity"/>
    <property type="evidence" value="ECO:0007669"/>
    <property type="project" value="UniProtKB-KW"/>
</dbReference>
<evidence type="ECO:0000313" key="2">
    <source>
        <dbReference type="Proteomes" id="UP000216451"/>
    </source>
</evidence>
<evidence type="ECO:0000313" key="1">
    <source>
        <dbReference type="EMBL" id="OZG64934.1"/>
    </source>
</evidence>
<protein>
    <submittedName>
        <fullName evidence="1">Ubiquinone/menaquinone biosynthesis C-methyltransferase UbiE</fullName>
    </submittedName>
</protein>
<keyword evidence="1" id="KW-0830">Ubiquinone</keyword>
<dbReference type="GO" id="GO:0032259">
    <property type="term" value="P:methylation"/>
    <property type="evidence" value="ECO:0007669"/>
    <property type="project" value="UniProtKB-KW"/>
</dbReference>
<dbReference type="RefSeq" id="WP_143242011.1">
    <property type="nucleotide sequence ID" value="NZ_JBDNMN010000068.1"/>
</dbReference>
<keyword evidence="1" id="KW-0489">Methyltransferase</keyword>
<keyword evidence="2" id="KW-1185">Reference proteome</keyword>
<comment type="caution">
    <text evidence="1">The sequence shown here is derived from an EMBL/GenBank/DDBJ whole genome shotgun (WGS) entry which is preliminary data.</text>
</comment>
<organism evidence="1 2">
    <name type="scientific">Bifidobacterium aquikefiri</name>
    <dbReference type="NCBI Taxonomy" id="1653207"/>
    <lineage>
        <taxon>Bacteria</taxon>
        <taxon>Bacillati</taxon>
        <taxon>Actinomycetota</taxon>
        <taxon>Actinomycetes</taxon>
        <taxon>Bifidobacteriales</taxon>
        <taxon>Bifidobacteriaceae</taxon>
        <taxon>Bifidobacterium</taxon>
    </lineage>
</organism>
<dbReference type="GeneID" id="98296593"/>
<sequence>MHFMEHVAASPHTVVHALQSLLAPLSRRFNHGCDPLAQTQERFVASGFTLKNFQRREFTEIPLITGLAITPNQA</sequence>
<reference evidence="1 2" key="1">
    <citation type="journal article" date="2017" name="BMC Genomics">
        <title>Comparative genomic and phylogenomic analyses of the Bifidobacteriaceae family.</title>
        <authorList>
            <person name="Lugli G.A."/>
            <person name="Milani C."/>
            <person name="Turroni F."/>
            <person name="Duranti S."/>
            <person name="Mancabelli L."/>
            <person name="Mangifesta M."/>
            <person name="Ferrario C."/>
            <person name="Modesto M."/>
            <person name="Mattarelli P."/>
            <person name="Jiri K."/>
            <person name="van Sinderen D."/>
            <person name="Ventura M."/>
        </authorList>
    </citation>
    <scope>NUCLEOTIDE SEQUENCE [LARGE SCALE GENOMIC DNA]</scope>
    <source>
        <strain evidence="1 2">LMG 28769</strain>
    </source>
</reference>
<gene>
    <name evidence="1" type="ORF">BAQU_1949</name>
</gene>
<accession>A0A261G0H1</accession>
<dbReference type="EMBL" id="MWXA01000011">
    <property type="protein sequence ID" value="OZG64934.1"/>
    <property type="molecule type" value="Genomic_DNA"/>
</dbReference>
<proteinExistence type="predicted"/>
<dbReference type="OrthoDB" id="65624at2"/>
<name>A0A261G0H1_9BIFI</name>
<dbReference type="AlphaFoldDB" id="A0A261G0H1"/>
<dbReference type="Proteomes" id="UP000216451">
    <property type="component" value="Unassembled WGS sequence"/>
</dbReference>